<name>A0A069AM18_CLODI</name>
<reference evidence="3" key="1">
    <citation type="submission" date="2014-07" db="EMBL/GenBank/DDBJ databases">
        <authorList>
            <person name="Monot Marc"/>
        </authorList>
    </citation>
    <scope>NUCLEOTIDE SEQUENCE</scope>
    <source>
        <strain evidence="4">7032989</strain>
        <strain evidence="3">7032994</strain>
    </source>
</reference>
<dbReference type="EMBL" id="LK932773">
    <property type="protein sequence ID" value="CDS93253.1"/>
    <property type="molecule type" value="Genomic_DNA"/>
</dbReference>
<dbReference type="EMBL" id="LK932534">
    <property type="protein sequence ID" value="CDS90160.1"/>
    <property type="molecule type" value="Genomic_DNA"/>
</dbReference>
<evidence type="ECO:0000256" key="1">
    <source>
        <dbReference type="SAM" id="Phobius"/>
    </source>
</evidence>
<accession>A0A069AM18</accession>
<feature type="transmembrane region" description="Helical" evidence="1">
    <location>
        <begin position="12"/>
        <end position="31"/>
    </location>
</feature>
<keyword evidence="1" id="KW-1133">Transmembrane helix</keyword>
<dbReference type="AlphaFoldDB" id="A0A069AM18"/>
<evidence type="ECO:0000313" key="3">
    <source>
        <dbReference type="EMBL" id="CDS90359.1"/>
    </source>
</evidence>
<proteinExistence type="predicted"/>
<protein>
    <submittedName>
        <fullName evidence="3">Uncharacterized protein</fullName>
    </submittedName>
</protein>
<dbReference type="EMBL" id="LK932419">
    <property type="protein sequence ID" value="CDS90359.1"/>
    <property type="molecule type" value="Genomic_DNA"/>
</dbReference>
<keyword evidence="1" id="KW-0472">Membrane</keyword>
<keyword evidence="1" id="KW-0812">Transmembrane</keyword>
<evidence type="ECO:0000313" key="4">
    <source>
        <dbReference type="EMBL" id="CDS93253.1"/>
    </source>
</evidence>
<feature type="transmembrane region" description="Helical" evidence="1">
    <location>
        <begin position="43"/>
        <end position="64"/>
    </location>
</feature>
<organism evidence="3">
    <name type="scientific">Clostridioides difficile</name>
    <name type="common">Peptoclostridium difficile</name>
    <dbReference type="NCBI Taxonomy" id="1496"/>
    <lineage>
        <taxon>Bacteria</taxon>
        <taxon>Bacillati</taxon>
        <taxon>Bacillota</taxon>
        <taxon>Clostridia</taxon>
        <taxon>Peptostreptococcales</taxon>
        <taxon>Peptostreptococcaceae</taxon>
        <taxon>Clostridioides</taxon>
    </lineage>
</organism>
<gene>
    <name evidence="4" type="ORF">BN1095_1300109</name>
    <name evidence="2" type="ORF">BN1096_790064</name>
    <name evidence="3" type="ORF">BN1097_790065</name>
</gene>
<sequence>MNNTSKKIIIRTFWISVLSIVIINGINYISIKSLPIAHNSDWIPFYGSFIGAILSGIVGGLITLEGVKETIDDSKEARKIDERQRIRPYLHMELESLDGSSKDIKIDIKNTGENRGNSKYRIFSIRLKNIGLESCVNIRMNDKIIENSLQKGFLTREFTINSEFYDGEESINNIPVEITFEDLMGNLYKQEYCINFLGNVEYNKLRRIQNNTSPIYIETRK</sequence>
<dbReference type="RefSeq" id="WP_021367390.1">
    <property type="nucleotide sequence ID" value="NZ_BBYB01000267.1"/>
</dbReference>
<evidence type="ECO:0000313" key="2">
    <source>
        <dbReference type="EMBL" id="CDS90160.1"/>
    </source>
</evidence>